<reference evidence="3 4" key="1">
    <citation type="submission" date="2023-07" db="EMBL/GenBank/DDBJ databases">
        <title>Sorghum-associated microbial communities from plants grown in Nebraska, USA.</title>
        <authorList>
            <person name="Schachtman D."/>
        </authorList>
    </citation>
    <scope>NUCLEOTIDE SEQUENCE [LARGE SCALE GENOMIC DNA]</scope>
    <source>
        <strain evidence="3 4">BE187</strain>
    </source>
</reference>
<dbReference type="RefSeq" id="WP_310055648.1">
    <property type="nucleotide sequence ID" value="NZ_JAVDVW010000002.1"/>
</dbReference>
<protein>
    <submittedName>
        <fullName evidence="3">Uncharacterized protein</fullName>
    </submittedName>
</protein>
<accession>A0ABU1VT29</accession>
<evidence type="ECO:0000313" key="4">
    <source>
        <dbReference type="Proteomes" id="UP001267878"/>
    </source>
</evidence>
<evidence type="ECO:0000256" key="1">
    <source>
        <dbReference type="SAM" id="MobiDB-lite"/>
    </source>
</evidence>
<sequence>MSMRHLARLALHWLLVISMITTTLVVPAQAATDTLQSTAAARMAAAMADMPCDDMDATKTAHKMPCDCCTPASCDLSACMGTACLPELPRLAMGVPAATVQEPWDAPAPPSRLIDTPLRPPIA</sequence>
<dbReference type="Proteomes" id="UP001267878">
    <property type="component" value="Unassembled WGS sequence"/>
</dbReference>
<keyword evidence="4" id="KW-1185">Reference proteome</keyword>
<feature type="signal peptide" evidence="2">
    <location>
        <begin position="1"/>
        <end position="30"/>
    </location>
</feature>
<feature type="region of interest" description="Disordered" evidence="1">
    <location>
        <begin position="101"/>
        <end position="123"/>
    </location>
</feature>
<comment type="caution">
    <text evidence="3">The sequence shown here is derived from an EMBL/GenBank/DDBJ whole genome shotgun (WGS) entry which is preliminary data.</text>
</comment>
<evidence type="ECO:0000256" key="2">
    <source>
        <dbReference type="SAM" id="SignalP"/>
    </source>
</evidence>
<dbReference type="EMBL" id="JAVDVW010000002">
    <property type="protein sequence ID" value="MDR7100642.1"/>
    <property type="molecule type" value="Genomic_DNA"/>
</dbReference>
<keyword evidence="2" id="KW-0732">Signal</keyword>
<evidence type="ECO:0000313" key="3">
    <source>
        <dbReference type="EMBL" id="MDR7100642.1"/>
    </source>
</evidence>
<organism evidence="3 4">
    <name type="scientific">Agrilutibacter niabensis</name>
    <dbReference type="NCBI Taxonomy" id="380628"/>
    <lineage>
        <taxon>Bacteria</taxon>
        <taxon>Pseudomonadati</taxon>
        <taxon>Pseudomonadota</taxon>
        <taxon>Gammaproteobacteria</taxon>
        <taxon>Lysobacterales</taxon>
        <taxon>Lysobacteraceae</taxon>
        <taxon>Agrilutibacter</taxon>
    </lineage>
</organism>
<name>A0ABU1VT29_9GAMM</name>
<proteinExistence type="predicted"/>
<feature type="chain" id="PRO_5045291593" evidence="2">
    <location>
        <begin position="31"/>
        <end position="123"/>
    </location>
</feature>
<gene>
    <name evidence="3" type="ORF">J2X04_003023</name>
</gene>